<dbReference type="CDD" id="cd03219">
    <property type="entry name" value="ABC_Mj1267_LivG_branched"/>
    <property type="match status" value="1"/>
</dbReference>
<dbReference type="Proteomes" id="UP000298781">
    <property type="component" value="Chromosome"/>
</dbReference>
<dbReference type="InterPro" id="IPR027417">
    <property type="entry name" value="P-loop_NTPase"/>
</dbReference>
<proteinExistence type="predicted"/>
<keyword evidence="3 5" id="KW-0067">ATP-binding</keyword>
<dbReference type="GO" id="GO:0005524">
    <property type="term" value="F:ATP binding"/>
    <property type="evidence" value="ECO:0007669"/>
    <property type="project" value="UniProtKB-KW"/>
</dbReference>
<dbReference type="InterPro" id="IPR003439">
    <property type="entry name" value="ABC_transporter-like_ATP-bd"/>
</dbReference>
<keyword evidence="6" id="KW-1185">Reference proteome</keyword>
<dbReference type="InterPro" id="IPR051120">
    <property type="entry name" value="ABC_AA/LPS_Transport"/>
</dbReference>
<dbReference type="KEGG" id="pstg:E8M01_17910"/>
<dbReference type="SMART" id="SM00382">
    <property type="entry name" value="AAA"/>
    <property type="match status" value="1"/>
</dbReference>
<dbReference type="Gene3D" id="3.40.50.300">
    <property type="entry name" value="P-loop containing nucleotide triphosphate hydrolases"/>
    <property type="match status" value="1"/>
</dbReference>
<keyword evidence="2" id="KW-0547">Nucleotide-binding</keyword>
<dbReference type="PROSITE" id="PS50893">
    <property type="entry name" value="ABC_TRANSPORTER_2"/>
    <property type="match status" value="1"/>
</dbReference>
<dbReference type="PANTHER" id="PTHR45772:SF9">
    <property type="entry name" value="CONSERVED COMPONENT OF ABC TRANSPORTER FOR NATURAL AMINO ACIDS"/>
    <property type="match status" value="1"/>
</dbReference>
<keyword evidence="1" id="KW-0813">Transport</keyword>
<evidence type="ECO:0000313" key="5">
    <source>
        <dbReference type="EMBL" id="QCI65922.1"/>
    </source>
</evidence>
<protein>
    <submittedName>
        <fullName evidence="5">ABC transporter ATP-binding protein</fullName>
    </submittedName>
</protein>
<dbReference type="RefSeq" id="WP_136961368.1">
    <property type="nucleotide sequence ID" value="NZ_CP039690.1"/>
</dbReference>
<dbReference type="GO" id="GO:0005886">
    <property type="term" value="C:plasma membrane"/>
    <property type="evidence" value="ECO:0007669"/>
    <property type="project" value="TreeGrafter"/>
</dbReference>
<dbReference type="AlphaFoldDB" id="A0A4D7BD65"/>
<evidence type="ECO:0000256" key="2">
    <source>
        <dbReference type="ARBA" id="ARBA00022741"/>
    </source>
</evidence>
<dbReference type="GO" id="GO:0016887">
    <property type="term" value="F:ATP hydrolysis activity"/>
    <property type="evidence" value="ECO:0007669"/>
    <property type="project" value="InterPro"/>
</dbReference>
<evidence type="ECO:0000256" key="3">
    <source>
        <dbReference type="ARBA" id="ARBA00022840"/>
    </source>
</evidence>
<evidence type="ECO:0000259" key="4">
    <source>
        <dbReference type="PROSITE" id="PS50893"/>
    </source>
</evidence>
<name>A0A4D7BD65_9HYPH</name>
<accession>A0A4D7BD65</accession>
<dbReference type="Pfam" id="PF00005">
    <property type="entry name" value="ABC_tran"/>
    <property type="match status" value="1"/>
</dbReference>
<dbReference type="SUPFAM" id="SSF52540">
    <property type="entry name" value="P-loop containing nucleoside triphosphate hydrolases"/>
    <property type="match status" value="1"/>
</dbReference>
<sequence>MALFEAKGLHLRFGDRVVLENISLAFEAGKLSGIMGPNGAGKTTCFNVLTGRYRPDRGQVLFDGQDITGLKPHRIARLGIARSFQLMNLFDEFSVFENVAIALPATRGRVHDPLGQAYADPAVAAAAMAVLERVGLARRADDPAKSLPYGARRALEIAVALASDPKLLFLDEPTAGLGSDGRARLATLIRSLKGLVTIVIIEHDMDFLFSLADEISVIHWGQVIAHGSPAELMANPWVKASSLGTVN</sequence>
<dbReference type="InterPro" id="IPR003593">
    <property type="entry name" value="AAA+_ATPase"/>
</dbReference>
<gene>
    <name evidence="5" type="ORF">E8M01_17910</name>
</gene>
<evidence type="ECO:0000313" key="6">
    <source>
        <dbReference type="Proteomes" id="UP000298781"/>
    </source>
</evidence>
<organism evidence="5 6">
    <name type="scientific">Phreatobacter stygius</name>
    <dbReference type="NCBI Taxonomy" id="1940610"/>
    <lineage>
        <taxon>Bacteria</taxon>
        <taxon>Pseudomonadati</taxon>
        <taxon>Pseudomonadota</taxon>
        <taxon>Alphaproteobacteria</taxon>
        <taxon>Hyphomicrobiales</taxon>
        <taxon>Phreatobacteraceae</taxon>
        <taxon>Phreatobacter</taxon>
    </lineage>
</organism>
<feature type="domain" description="ABC transporter" evidence="4">
    <location>
        <begin position="4"/>
        <end position="245"/>
    </location>
</feature>
<dbReference type="PANTHER" id="PTHR45772">
    <property type="entry name" value="CONSERVED COMPONENT OF ABC TRANSPORTER FOR NATURAL AMINO ACIDS-RELATED"/>
    <property type="match status" value="1"/>
</dbReference>
<reference evidence="5 6" key="1">
    <citation type="submission" date="2019-04" db="EMBL/GenBank/DDBJ databases">
        <title>Phreatobacter aquaticus sp. nov.</title>
        <authorList>
            <person name="Choi A."/>
        </authorList>
    </citation>
    <scope>NUCLEOTIDE SEQUENCE [LARGE SCALE GENOMIC DNA]</scope>
    <source>
        <strain evidence="5 6">KCTC 52518</strain>
    </source>
</reference>
<evidence type="ECO:0000256" key="1">
    <source>
        <dbReference type="ARBA" id="ARBA00022448"/>
    </source>
</evidence>
<dbReference type="EMBL" id="CP039690">
    <property type="protein sequence ID" value="QCI65922.1"/>
    <property type="molecule type" value="Genomic_DNA"/>
</dbReference>
<dbReference type="OrthoDB" id="9779872at2"/>